<gene>
    <name evidence="1" type="ordered locus">Ta1171</name>
</gene>
<dbReference type="InParanoid" id="Q9HJ05"/>
<dbReference type="Proteomes" id="UP000001024">
    <property type="component" value="Chromosome"/>
</dbReference>
<dbReference type="InterPro" id="IPR027396">
    <property type="entry name" value="DsrEFH-like"/>
</dbReference>
<evidence type="ECO:0000313" key="2">
    <source>
        <dbReference type="Proteomes" id="UP000001024"/>
    </source>
</evidence>
<evidence type="ECO:0008006" key="3">
    <source>
        <dbReference type="Google" id="ProtNLM"/>
    </source>
</evidence>
<dbReference type="HOGENOM" id="CLU_094970_2_0_2"/>
<dbReference type="PANTHER" id="PTHR34655:SF2">
    <property type="entry name" value="PEROXIREDOXIN FAMILY PROTEIN"/>
    <property type="match status" value="1"/>
</dbReference>
<dbReference type="KEGG" id="tac:Ta1171"/>
<name>Q9HJ05_THEAC</name>
<dbReference type="Pfam" id="PF13686">
    <property type="entry name" value="DrsE_2"/>
    <property type="match status" value="2"/>
</dbReference>
<organism evidence="1 2">
    <name type="scientific">Thermoplasma acidophilum (strain ATCC 25905 / DSM 1728 / JCM 9062 / NBRC 15155 / AMRC-C165)</name>
    <dbReference type="NCBI Taxonomy" id="273075"/>
    <lineage>
        <taxon>Archaea</taxon>
        <taxon>Methanobacteriati</taxon>
        <taxon>Thermoplasmatota</taxon>
        <taxon>Thermoplasmata</taxon>
        <taxon>Thermoplasmatales</taxon>
        <taxon>Thermoplasmataceae</taxon>
        <taxon>Thermoplasma</taxon>
    </lineage>
</organism>
<dbReference type="AlphaFoldDB" id="Q9HJ05"/>
<sequence>MINMSKTMSIVLASGTIDKIAAAGVITSGAVANGVDVNIFVTFWALMKFRKHDDTVNKLSYDGSEISSFVMKKMAEKHIQSGIEMIRNAKEVGNVHVYGCALMADVMDIKKDDLDPIIEDIIGVGEFVSMTEESYTTIFI</sequence>
<dbReference type="FunCoup" id="Q9HJ05">
    <property type="interactions" value="1"/>
</dbReference>
<evidence type="ECO:0000313" key="1">
    <source>
        <dbReference type="EMBL" id="CAC12296.1"/>
    </source>
</evidence>
<dbReference type="eggNOG" id="arCOG02064">
    <property type="taxonomic scope" value="Archaea"/>
</dbReference>
<accession>Q9HJ05</accession>
<dbReference type="PaxDb" id="273075-Ta1171m"/>
<dbReference type="InterPro" id="IPR032836">
    <property type="entry name" value="DsrE2-like"/>
</dbReference>
<dbReference type="Gene3D" id="3.40.1260.10">
    <property type="entry name" value="DsrEFH-like"/>
    <property type="match status" value="1"/>
</dbReference>
<reference evidence="1 2" key="1">
    <citation type="journal article" date="2000" name="Nature">
        <title>The genome sequence of the thermoacidophilic scavenger Thermoplasma acidophilum.</title>
        <authorList>
            <person name="Ruepp A."/>
            <person name="Graml W."/>
            <person name="Santos-Martinez M.L."/>
            <person name="Koretke K.K."/>
            <person name="Volker C."/>
            <person name="Mewes H.W."/>
            <person name="Frishman D."/>
            <person name="Stocker S."/>
            <person name="Lupas A.N."/>
            <person name="Baumeister W."/>
        </authorList>
    </citation>
    <scope>NUCLEOTIDE SEQUENCE [LARGE SCALE GENOMIC DNA]</scope>
    <source>
        <strain evidence="2">ATCC 25905 / DSM 1728 / JCM 9062 / NBRC 15155 / AMRC-C165</strain>
    </source>
</reference>
<dbReference type="EnsemblBacteria" id="CAC12296">
    <property type="protein sequence ID" value="CAC12296"/>
    <property type="gene ID" value="CAC12296"/>
</dbReference>
<proteinExistence type="predicted"/>
<dbReference type="EMBL" id="AL445066">
    <property type="protein sequence ID" value="CAC12296.1"/>
    <property type="molecule type" value="Genomic_DNA"/>
</dbReference>
<dbReference type="PANTHER" id="PTHR34655">
    <property type="entry name" value="CONSERVED WITHIN P. AEROPHILUM"/>
    <property type="match status" value="1"/>
</dbReference>
<protein>
    <recommendedName>
        <fullName evidence="3">Peroxiredoxin</fullName>
    </recommendedName>
</protein>
<dbReference type="SUPFAM" id="SSF75169">
    <property type="entry name" value="DsrEFH-like"/>
    <property type="match status" value="1"/>
</dbReference>
<dbReference type="STRING" id="273075.gene:9572393"/>
<keyword evidence="2" id="KW-1185">Reference proteome</keyword>